<proteinExistence type="predicted"/>
<name>A0AAN7S3Z0_MYCAM</name>
<evidence type="ECO:0000313" key="3">
    <source>
        <dbReference type="Proteomes" id="UP001333110"/>
    </source>
</evidence>
<feature type="region of interest" description="Disordered" evidence="1">
    <location>
        <begin position="254"/>
        <end position="288"/>
    </location>
</feature>
<dbReference type="EMBL" id="JAUNZN010000002">
    <property type="protein sequence ID" value="KAK4827630.1"/>
    <property type="molecule type" value="Genomic_DNA"/>
</dbReference>
<keyword evidence="3" id="KW-1185">Reference proteome</keyword>
<accession>A0AAN7S3Z0</accession>
<comment type="caution">
    <text evidence="2">The sequence shown here is derived from an EMBL/GenBank/DDBJ whole genome shotgun (WGS) entry which is preliminary data.</text>
</comment>
<gene>
    <name evidence="2" type="ORF">QYF61_019840</name>
</gene>
<reference evidence="2 3" key="1">
    <citation type="journal article" date="2023" name="J. Hered.">
        <title>Chromosome-level genome of the wood stork (Mycteria americana) provides insight into avian chromosome evolution.</title>
        <authorList>
            <person name="Flamio R. Jr."/>
            <person name="Ramstad K.M."/>
        </authorList>
    </citation>
    <scope>NUCLEOTIDE SEQUENCE [LARGE SCALE GENOMIC DNA]</scope>
    <source>
        <strain evidence="2">JAX WOST 10</strain>
    </source>
</reference>
<sequence>MRKHFFTERLVKAWNRLPAEVVDAPSLSVLKRHLDNALHTTLELLVSPEVEYGLHVVSALGCELKHSEWGWFKDGLNHKANTGKRTWRREGTHLPPAEVQHRHPCPMGATQERISYRSITGACSVSELCRLLVSAAFPRKARFGGFQSLGCQPSCSLIEVSGRTDLQGNKARPVPSSAYLHAIKWGKASAGRLTEEEKTSCMTEYSPHIFMLLIHQHEKAFSGLGKMLIVGARSPTRLLAAPASPAWAQLGVQVPEPQRPTTVLKARDTADPKPDRKASKEPGNWERL</sequence>
<feature type="compositionally biased region" description="Basic and acidic residues" evidence="1">
    <location>
        <begin position="265"/>
        <end position="288"/>
    </location>
</feature>
<protein>
    <submittedName>
        <fullName evidence="2">Uncharacterized protein</fullName>
    </submittedName>
</protein>
<evidence type="ECO:0000256" key="1">
    <source>
        <dbReference type="SAM" id="MobiDB-lite"/>
    </source>
</evidence>
<organism evidence="2 3">
    <name type="scientific">Mycteria americana</name>
    <name type="common">Wood stork</name>
    <dbReference type="NCBI Taxonomy" id="33587"/>
    <lineage>
        <taxon>Eukaryota</taxon>
        <taxon>Metazoa</taxon>
        <taxon>Chordata</taxon>
        <taxon>Craniata</taxon>
        <taxon>Vertebrata</taxon>
        <taxon>Euteleostomi</taxon>
        <taxon>Archelosauria</taxon>
        <taxon>Archosauria</taxon>
        <taxon>Dinosauria</taxon>
        <taxon>Saurischia</taxon>
        <taxon>Theropoda</taxon>
        <taxon>Coelurosauria</taxon>
        <taxon>Aves</taxon>
        <taxon>Neognathae</taxon>
        <taxon>Neoaves</taxon>
        <taxon>Aequornithes</taxon>
        <taxon>Ciconiiformes</taxon>
        <taxon>Ciconiidae</taxon>
        <taxon>Mycteria</taxon>
    </lineage>
</organism>
<evidence type="ECO:0000313" key="2">
    <source>
        <dbReference type="EMBL" id="KAK4827630.1"/>
    </source>
</evidence>
<dbReference type="Proteomes" id="UP001333110">
    <property type="component" value="Unassembled WGS sequence"/>
</dbReference>
<dbReference type="AlphaFoldDB" id="A0AAN7S3Z0"/>